<accession>A0ABR4SLY5</accession>
<organism evidence="1 2">
    <name type="scientific">Dermabacter hominis 1368</name>
    <dbReference type="NCBI Taxonomy" id="1450519"/>
    <lineage>
        <taxon>Bacteria</taxon>
        <taxon>Bacillati</taxon>
        <taxon>Actinomycetota</taxon>
        <taxon>Actinomycetes</taxon>
        <taxon>Micrococcales</taxon>
        <taxon>Dermabacteraceae</taxon>
        <taxon>Dermabacter</taxon>
    </lineage>
</organism>
<name>A0ABR4SLY5_9MICO</name>
<protein>
    <submittedName>
        <fullName evidence="1">Uncharacterized protein</fullName>
    </submittedName>
</protein>
<evidence type="ECO:0000313" key="1">
    <source>
        <dbReference type="EMBL" id="KDS94189.1"/>
    </source>
</evidence>
<dbReference type="Proteomes" id="UP000030182">
    <property type="component" value="Unassembled WGS sequence"/>
</dbReference>
<reference evidence="1 2" key="1">
    <citation type="submission" date="2014-01" db="EMBL/GenBank/DDBJ databases">
        <title>Draft genome sequence of the multidrug-resistant clinical isolate Dermabacter hominis 1368.</title>
        <authorList>
            <person name="Albersmeier A."/>
            <person name="Bomholt C."/>
            <person name="Glaub A."/>
            <person name="Ruckert C."/>
            <person name="Soriano F."/>
            <person name="Fernandez-Natal I."/>
            <person name="Tauch A."/>
        </authorList>
    </citation>
    <scope>NUCLEOTIDE SEQUENCE [LARGE SCALE GENOMIC DNA]</scope>
    <source>
        <strain evidence="1 2">1368</strain>
    </source>
</reference>
<dbReference type="RefSeq" id="WP_034370489.1">
    <property type="nucleotide sequence ID" value="NZ_KN323183.1"/>
</dbReference>
<gene>
    <name evidence="1" type="ORF">DHOM_02770</name>
</gene>
<proteinExistence type="predicted"/>
<comment type="caution">
    <text evidence="1">The sequence shown here is derived from an EMBL/GenBank/DDBJ whole genome shotgun (WGS) entry which is preliminary data.</text>
</comment>
<evidence type="ECO:0000313" key="2">
    <source>
        <dbReference type="Proteomes" id="UP000030182"/>
    </source>
</evidence>
<sequence length="127" mass="14419">MTTYPIRWHKTSHGYSKNGNKIRERESFVLITEQGAIEGWRTPAAPGSYGFSGGYYGGIEVHSKTQLYGFAPDPSHEHCEWTNGPCWHDGSSLAYDQIEHAFNADSPNDMFMILQEWADTRFTKEAI</sequence>
<dbReference type="EMBL" id="JDRS01000002">
    <property type="protein sequence ID" value="KDS94189.1"/>
    <property type="molecule type" value="Genomic_DNA"/>
</dbReference>
<keyword evidence="2" id="KW-1185">Reference proteome</keyword>